<keyword evidence="3" id="KW-1185">Reference proteome</keyword>
<evidence type="ECO:0000313" key="3">
    <source>
        <dbReference type="Proteomes" id="UP001292084"/>
    </source>
</evidence>
<name>A0ABU5KJ86_9BACL</name>
<dbReference type="InterPro" id="IPR027417">
    <property type="entry name" value="P-loop_NTPase"/>
</dbReference>
<dbReference type="EMBL" id="JAXQNN010000001">
    <property type="protein sequence ID" value="MDZ5711320.1"/>
    <property type="molecule type" value="Genomic_DNA"/>
</dbReference>
<reference evidence="2 3" key="1">
    <citation type="submission" date="2023-12" db="EMBL/GenBank/DDBJ databases">
        <title>Jeotgalibacillus haloalkaliphilus sp. nov., a novel salt-tolerant bacteria, isolated from the estuary of the Fenhe River into the Yellow River.</title>
        <authorList>
            <person name="Li Y."/>
        </authorList>
    </citation>
    <scope>NUCLEOTIDE SEQUENCE [LARGE SCALE GENOMIC DNA]</scope>
    <source>
        <strain evidence="2 3">HH7-29</strain>
    </source>
</reference>
<organism evidence="2 3">
    <name type="scientific">Jeotgalibacillus haloalkalitolerans</name>
    <dbReference type="NCBI Taxonomy" id="3104292"/>
    <lineage>
        <taxon>Bacteria</taxon>
        <taxon>Bacillati</taxon>
        <taxon>Bacillota</taxon>
        <taxon>Bacilli</taxon>
        <taxon>Bacillales</taxon>
        <taxon>Caryophanaceae</taxon>
        <taxon>Jeotgalibacillus</taxon>
    </lineage>
</organism>
<dbReference type="Gene3D" id="2.40.50.140">
    <property type="entry name" value="Nucleic acid-binding proteins"/>
    <property type="match status" value="1"/>
</dbReference>
<dbReference type="Proteomes" id="UP001292084">
    <property type="component" value="Unassembled WGS sequence"/>
</dbReference>
<dbReference type="Pfam" id="PF00575">
    <property type="entry name" value="S1"/>
    <property type="match status" value="1"/>
</dbReference>
<dbReference type="NCBIfam" id="NF047389">
    <property type="entry name" value="ATPase_Sll1717"/>
    <property type="match status" value="1"/>
</dbReference>
<sequence>MYQVLEIKDIFIGSIDAKDDVNNAISNNEFIESFIMPPKFDIDEFLVRDKCFVEGYKGTGKTALLHYMSKYAQGESAYDLFILFKSHYKFTDKEKLENLAAQQMEFDKNSLKDEMDFEYIWRWVILNKIVELNVINDYKVFQKDKDWDRFEKFIKSFNKKSNSKSFFDVLPFKLNKVSGIGYSVQLPDTNLMHTIGIQDMEFSDKNTGYIEFSQLLNKAIELFCKLNFCNKNSYIFIDELEAFYEESEIFKRDLRMIRDLILTVKYFNDLFSDLQFKNLKIICAVRTEVLESIKKHVAAKEINKVIYSFKKELKWNYSNTNAYQHPIIQIWLKRIKMAEKKINNQILTDAGVMDKWFDKKIDSYNIIPYILDHSWHKPRDVVRYLQAAENNSSHKTRYDRSVFDQLRKEYSKESWKEIFEELNILYTPEEIELIRDFLVFFKRHFSVEEAKERANNLSIGSTNKFLRENIDSILKDLYRVGCIGNMTSNKKYYRWQHKGDDGIVLTDPDLLITVHVGLWSELSLFNNPVKTSSMVGKVVKCKVKGWNKFFVYVDIPEYRMEGSIHISKLSNSFVKEITTIISEGEEFNAKLIEYDAKHGWQLTRKF</sequence>
<dbReference type="InterPro" id="IPR012340">
    <property type="entry name" value="NA-bd_OB-fold"/>
</dbReference>
<dbReference type="SUPFAM" id="SSF52540">
    <property type="entry name" value="P-loop containing nucleoside triphosphate hydrolases"/>
    <property type="match status" value="1"/>
</dbReference>
<dbReference type="SMART" id="SM00316">
    <property type="entry name" value="S1"/>
    <property type="match status" value="1"/>
</dbReference>
<proteinExistence type="predicted"/>
<evidence type="ECO:0000313" key="2">
    <source>
        <dbReference type="EMBL" id="MDZ5711320.1"/>
    </source>
</evidence>
<dbReference type="CDD" id="cd00164">
    <property type="entry name" value="S1_like"/>
    <property type="match status" value="1"/>
</dbReference>
<dbReference type="InterPro" id="IPR003029">
    <property type="entry name" value="S1_domain"/>
</dbReference>
<gene>
    <name evidence="2" type="ORF">UFB30_03750</name>
</gene>
<comment type="caution">
    <text evidence="2">The sequence shown here is derived from an EMBL/GenBank/DDBJ whole genome shotgun (WGS) entry which is preliminary data.</text>
</comment>
<dbReference type="SUPFAM" id="SSF50249">
    <property type="entry name" value="Nucleic acid-binding proteins"/>
    <property type="match status" value="1"/>
</dbReference>
<evidence type="ECO:0000259" key="1">
    <source>
        <dbReference type="PROSITE" id="PS50126"/>
    </source>
</evidence>
<dbReference type="PROSITE" id="PS50126">
    <property type="entry name" value="S1"/>
    <property type="match status" value="1"/>
</dbReference>
<dbReference type="InterPro" id="IPR059206">
    <property type="entry name" value="Sll1717-like"/>
</dbReference>
<feature type="domain" description="S1 motif" evidence="1">
    <location>
        <begin position="536"/>
        <end position="605"/>
    </location>
</feature>
<protein>
    <submittedName>
        <fullName evidence="2">S1 RNA-binding domain-containing protein</fullName>
    </submittedName>
</protein>
<dbReference type="RefSeq" id="WP_322420328.1">
    <property type="nucleotide sequence ID" value="NZ_JAXQNN010000001.1"/>
</dbReference>
<accession>A0ABU5KJ86</accession>